<name>A0A6J6D513_9ZZZZ</name>
<sequence>MIAALSGLALSNQVSTVEELAKSYGNWDGIRTNHVISSNGSFFDESGSSRGLSTREDLELLLALRKQADLVIVDAVTARNEQYKKLSSSHLAIVSASGNFKSIPAADASSGATLFSPSNASRDDSKLEHVVIHPSEPFVALLDWAKRMNMKALLLEAGPTLTNVCLATTHVAQSAITISPRLLPESLTPQRNPFSNSGSLVSLAESEDATFTLWAY</sequence>
<proteinExistence type="predicted"/>
<dbReference type="InterPro" id="IPR024072">
    <property type="entry name" value="DHFR-like_dom_sf"/>
</dbReference>
<reference evidence="1" key="1">
    <citation type="submission" date="2020-05" db="EMBL/GenBank/DDBJ databases">
        <authorList>
            <person name="Chiriac C."/>
            <person name="Salcher M."/>
            <person name="Ghai R."/>
            <person name="Kavagutti S V."/>
        </authorList>
    </citation>
    <scope>NUCLEOTIDE SEQUENCE</scope>
</reference>
<dbReference type="AlphaFoldDB" id="A0A6J6D513"/>
<dbReference type="Gene3D" id="3.40.430.10">
    <property type="entry name" value="Dihydrofolate Reductase, subunit A"/>
    <property type="match status" value="1"/>
</dbReference>
<organism evidence="1">
    <name type="scientific">freshwater metagenome</name>
    <dbReference type="NCBI Taxonomy" id="449393"/>
    <lineage>
        <taxon>unclassified sequences</taxon>
        <taxon>metagenomes</taxon>
        <taxon>ecological metagenomes</taxon>
    </lineage>
</organism>
<protein>
    <submittedName>
        <fullName evidence="1">Unannotated protein</fullName>
    </submittedName>
</protein>
<gene>
    <name evidence="1" type="ORF">UFOPK1639_00302</name>
</gene>
<dbReference type="EMBL" id="CAEZTH010000020">
    <property type="protein sequence ID" value="CAB4559030.1"/>
    <property type="molecule type" value="Genomic_DNA"/>
</dbReference>
<evidence type="ECO:0000313" key="1">
    <source>
        <dbReference type="EMBL" id="CAB4559030.1"/>
    </source>
</evidence>
<dbReference type="SUPFAM" id="SSF53597">
    <property type="entry name" value="Dihydrofolate reductase-like"/>
    <property type="match status" value="1"/>
</dbReference>
<accession>A0A6J6D513</accession>